<proteinExistence type="predicted"/>
<comment type="caution">
    <text evidence="3">The sequence shown here is derived from an EMBL/GenBank/DDBJ whole genome shotgun (WGS) entry which is preliminary data.</text>
</comment>
<reference evidence="1 5" key="2">
    <citation type="submission" date="2020-04" db="EMBL/GenBank/DDBJ databases">
        <authorList>
            <person name="Hitch T.C.A."/>
            <person name="Wylensek D."/>
            <person name="Clavel T."/>
        </authorList>
    </citation>
    <scope>NUCLEOTIDE SEQUENCE [LARGE SCALE GENOMIC DNA]</scope>
    <source>
        <strain evidence="1 5">WB01_NA02</strain>
    </source>
</reference>
<dbReference type="RefSeq" id="WP_161223099.1">
    <property type="nucleotide sequence ID" value="NZ_CP107022.1"/>
</dbReference>
<evidence type="ECO:0000313" key="2">
    <source>
        <dbReference type="EMBL" id="NRT87528.1"/>
    </source>
</evidence>
<reference evidence="2" key="4">
    <citation type="journal article" date="2022" name="Nat. Biotechnol.">
        <title>Carbon-negative production of acetone and isopropanol by gas fermentation at industrial pilot scale.</title>
        <authorList>
            <person name="Liew F.E."/>
            <person name="Nogle R."/>
            <person name="Abdalla T."/>
            <person name="Rasor B.J."/>
            <person name="Canter C."/>
            <person name="Jensen R.O."/>
            <person name="Wang L."/>
            <person name="Strutz J."/>
            <person name="Chirania P."/>
            <person name="De Tissera S."/>
            <person name="Mueller A.P."/>
            <person name="Ruan Z."/>
            <person name="Gao A."/>
            <person name="Tran L."/>
            <person name="Engle N.L."/>
            <person name="Bromley J.C."/>
            <person name="Daniell J."/>
            <person name="Conrado R."/>
            <person name="Tschaplinski T.J."/>
            <person name="Giannone R.J."/>
            <person name="Hettich R.L."/>
            <person name="Karim A.S."/>
            <person name="Simpson S.D."/>
            <person name="Brown S.D."/>
            <person name="Leang C."/>
            <person name="Jewett M.C."/>
            <person name="Kopke M."/>
        </authorList>
    </citation>
    <scope>NUCLEOTIDE SEQUENCE</scope>
    <source>
        <strain evidence="2">DJ080</strain>
    </source>
</reference>
<dbReference type="AlphaFoldDB" id="A0A1S8RHF7"/>
<dbReference type="EMBL" id="JABSWW010000001">
    <property type="protein sequence ID" value="NRT87528.1"/>
    <property type="molecule type" value="Genomic_DNA"/>
</dbReference>
<reference evidence="3 4" key="1">
    <citation type="submission" date="2016-05" db="EMBL/GenBank/DDBJ databases">
        <title>Microbial solvent formation.</title>
        <authorList>
            <person name="Poehlein A."/>
            <person name="Montoya Solano J.D."/>
            <person name="Flitsch S."/>
            <person name="Krabben P."/>
            <person name="Duerre P."/>
            <person name="Daniel R."/>
        </authorList>
    </citation>
    <scope>NUCLEOTIDE SEQUENCE [LARGE SCALE GENOMIC DNA]</scope>
    <source>
        <strain evidence="3 4">DSM 53</strain>
    </source>
</reference>
<dbReference type="EMBL" id="LZZI01000207">
    <property type="protein sequence ID" value="OOM52470.1"/>
    <property type="molecule type" value="Genomic_DNA"/>
</dbReference>
<accession>A0A1S8RHF7</accession>
<organism evidence="3 4">
    <name type="scientific">Clostridium beijerinckii</name>
    <name type="common">Clostridium MP</name>
    <dbReference type="NCBI Taxonomy" id="1520"/>
    <lineage>
        <taxon>Bacteria</taxon>
        <taxon>Bacillati</taxon>
        <taxon>Bacillota</taxon>
        <taxon>Clostridia</taxon>
        <taxon>Eubacteriales</taxon>
        <taxon>Clostridiaceae</taxon>
        <taxon>Clostridium</taxon>
    </lineage>
</organism>
<gene>
    <name evidence="2" type="ORF">B0H41_001207</name>
    <name evidence="3" type="ORF">CLBCK_48850</name>
    <name evidence="1" type="ORF">HF849_12170</name>
</gene>
<evidence type="ECO:0000313" key="3">
    <source>
        <dbReference type="EMBL" id="OOM52470.1"/>
    </source>
</evidence>
<evidence type="ECO:0000313" key="5">
    <source>
        <dbReference type="Proteomes" id="UP000587880"/>
    </source>
</evidence>
<dbReference type="Proteomes" id="UP001193748">
    <property type="component" value="Unassembled WGS sequence"/>
</dbReference>
<evidence type="ECO:0000313" key="4">
    <source>
        <dbReference type="Proteomes" id="UP000190973"/>
    </source>
</evidence>
<reference evidence="2" key="3">
    <citation type="submission" date="2020-05" db="EMBL/GenBank/DDBJ databases">
        <authorList>
            <person name="Brown S."/>
            <person name="Huntemann M."/>
            <person name="Clum A."/>
            <person name="Spunde A."/>
            <person name="Palaniappan K."/>
            <person name="Ritter S."/>
            <person name="Mikhailova N."/>
            <person name="Chen I.-M."/>
            <person name="Stamatis D."/>
            <person name="Reddy T."/>
            <person name="O'Malley R."/>
            <person name="Daum C."/>
            <person name="Shapiro N."/>
            <person name="Ivanova N."/>
            <person name="Kyrpides N."/>
            <person name="Woyke T."/>
        </authorList>
    </citation>
    <scope>NUCLEOTIDE SEQUENCE</scope>
    <source>
        <strain evidence="2">DJ080</strain>
    </source>
</reference>
<sequence>MEKIIDGKSYKEVKINKIIVNGKEISGSIIPAEDATEDNDMTVTIFTENANEEK</sequence>
<dbReference type="EMBL" id="JABAGD010000019">
    <property type="protein sequence ID" value="NMF05480.1"/>
    <property type="molecule type" value="Genomic_DNA"/>
</dbReference>
<name>A0A1S8RHF7_CLOBE</name>
<dbReference type="Proteomes" id="UP000190973">
    <property type="component" value="Unassembled WGS sequence"/>
</dbReference>
<protein>
    <submittedName>
        <fullName evidence="3">Uncharacterized protein</fullName>
    </submittedName>
</protein>
<evidence type="ECO:0000313" key="1">
    <source>
        <dbReference type="EMBL" id="NMF05480.1"/>
    </source>
</evidence>
<dbReference type="Proteomes" id="UP000587880">
    <property type="component" value="Unassembled WGS sequence"/>
</dbReference>